<proteinExistence type="predicted"/>
<organism evidence="1 2">
    <name type="scientific">Haladaptatus paucihalophilus DX253</name>
    <dbReference type="NCBI Taxonomy" id="797209"/>
    <lineage>
        <taxon>Archaea</taxon>
        <taxon>Methanobacteriati</taxon>
        <taxon>Methanobacteriota</taxon>
        <taxon>Stenosarchaea group</taxon>
        <taxon>Halobacteria</taxon>
        <taxon>Halobacteriales</taxon>
        <taxon>Haladaptataceae</taxon>
        <taxon>Haladaptatus</taxon>
    </lineage>
</organism>
<evidence type="ECO:0000313" key="1">
    <source>
        <dbReference type="EMBL" id="EFW91166.1"/>
    </source>
</evidence>
<evidence type="ECO:0000313" key="2">
    <source>
        <dbReference type="Proteomes" id="UP000003751"/>
    </source>
</evidence>
<accession>E7QWS0</accession>
<gene>
    <name evidence="1" type="ORF">ZOD2009_16291</name>
</gene>
<name>E7QWS0_HALPU</name>
<sequence length="97" mass="11326">MIFTVVYILKVNIVPVKAEWRVCCVFDEQVLFTRIWIKKEWNIRVCTKNLRCADSDCCYGSDCAKDASSCLLHSIIELIDEQINLCQTFWKSQNSIE</sequence>
<dbReference type="Proteomes" id="UP000003751">
    <property type="component" value="Unassembled WGS sequence"/>
</dbReference>
<reference evidence="1 2" key="1">
    <citation type="journal article" date="2014" name="ISME J.">
        <title>Trehalose/2-sulfotrehalose biosynthesis and glycine-betaine uptake are widely spread mechanisms for osmoadaptation in the Halobacteriales.</title>
        <authorList>
            <person name="Youssef N.H."/>
            <person name="Savage-Ashlock K.N."/>
            <person name="McCully A.L."/>
            <person name="Luedtke B."/>
            <person name="Shaw E.I."/>
            <person name="Hoff W.D."/>
            <person name="Elshahed M.S."/>
        </authorList>
    </citation>
    <scope>NUCLEOTIDE SEQUENCE [LARGE SCALE GENOMIC DNA]</scope>
    <source>
        <strain evidence="1 2">DX253</strain>
    </source>
</reference>
<dbReference type="EMBL" id="AEMG01000018">
    <property type="protein sequence ID" value="EFW91166.1"/>
    <property type="molecule type" value="Genomic_DNA"/>
</dbReference>
<protein>
    <submittedName>
        <fullName evidence="1">Uncharacterized protein</fullName>
    </submittedName>
</protein>
<comment type="caution">
    <text evidence="1">The sequence shown here is derived from an EMBL/GenBank/DDBJ whole genome shotgun (WGS) entry which is preliminary data.</text>
</comment>
<dbReference type="AlphaFoldDB" id="E7QWS0"/>